<proteinExistence type="predicted"/>
<protein>
    <submittedName>
        <fullName evidence="1">Uncharacterized protein</fullName>
    </submittedName>
</protein>
<organism evidence="1 2">
    <name type="scientific">Mucor saturninus</name>
    <dbReference type="NCBI Taxonomy" id="64648"/>
    <lineage>
        <taxon>Eukaryota</taxon>
        <taxon>Fungi</taxon>
        <taxon>Fungi incertae sedis</taxon>
        <taxon>Mucoromycota</taxon>
        <taxon>Mucoromycotina</taxon>
        <taxon>Mucoromycetes</taxon>
        <taxon>Mucorales</taxon>
        <taxon>Mucorineae</taxon>
        <taxon>Mucoraceae</taxon>
        <taxon>Mucor</taxon>
    </lineage>
</organism>
<evidence type="ECO:0000313" key="1">
    <source>
        <dbReference type="EMBL" id="KAG2198843.1"/>
    </source>
</evidence>
<dbReference type="InterPro" id="IPR032675">
    <property type="entry name" value="LRR_dom_sf"/>
</dbReference>
<name>A0A8H7QU67_9FUNG</name>
<keyword evidence="2" id="KW-1185">Reference proteome</keyword>
<dbReference type="OrthoDB" id="2280271at2759"/>
<gene>
    <name evidence="1" type="ORF">INT47_000759</name>
</gene>
<dbReference type="SUPFAM" id="SSF52047">
    <property type="entry name" value="RNI-like"/>
    <property type="match status" value="1"/>
</dbReference>
<dbReference type="Gene3D" id="3.80.10.10">
    <property type="entry name" value="Ribonuclease Inhibitor"/>
    <property type="match status" value="1"/>
</dbReference>
<dbReference type="EMBL" id="JAEPRD010000104">
    <property type="protein sequence ID" value="KAG2198843.1"/>
    <property type="molecule type" value="Genomic_DNA"/>
</dbReference>
<comment type="caution">
    <text evidence="1">The sequence shown here is derived from an EMBL/GenBank/DDBJ whole genome shotgun (WGS) entry which is preliminary data.</text>
</comment>
<dbReference type="Proteomes" id="UP000603453">
    <property type="component" value="Unassembled WGS sequence"/>
</dbReference>
<dbReference type="AlphaFoldDB" id="A0A8H7QU67"/>
<sequence>MEDLHAHTPNLQRLDLDNVWLLSSENFVIGVSGIKELKIKLVPDSVREMDRIGTSMVSWLQYIQCKYNRLEEISILAPQTDIEPIRVINTFEHSIAMMVGVMNTKLAGYGIGVFPLTKTIMDAIDDRNLHLKKITIDDDYGIFSDQLEIILLSKQSKSIKHLEILSYREIRMNDRALYRFLHTLSGRLPSLQHLCISMRIGSSLFLQLLIHLPKLEVLEVDFTCLGHVSSRIEVPVCTIKRLHIRMYVYQGFNVKEINNIIRFAIQACPMLEEFHISGCCYSLSGTVNLWFLDNPLLKLIHVDFGQPDYYTFSMLHGDEEYKDGKHICKLADRNSFNIDIGWRGEDVILDLKNTE</sequence>
<accession>A0A8H7QU67</accession>
<evidence type="ECO:0000313" key="2">
    <source>
        <dbReference type="Proteomes" id="UP000603453"/>
    </source>
</evidence>
<reference evidence="1" key="1">
    <citation type="submission" date="2020-12" db="EMBL/GenBank/DDBJ databases">
        <title>Metabolic potential, ecology and presence of endohyphal bacteria is reflected in genomic diversity of Mucoromycotina.</title>
        <authorList>
            <person name="Muszewska A."/>
            <person name="Okrasinska A."/>
            <person name="Steczkiewicz K."/>
            <person name="Drgas O."/>
            <person name="Orlowska M."/>
            <person name="Perlinska-Lenart U."/>
            <person name="Aleksandrzak-Piekarczyk T."/>
            <person name="Szatraj K."/>
            <person name="Zielenkiewicz U."/>
            <person name="Pilsyk S."/>
            <person name="Malc E."/>
            <person name="Mieczkowski P."/>
            <person name="Kruszewska J.S."/>
            <person name="Biernat P."/>
            <person name="Pawlowska J."/>
        </authorList>
    </citation>
    <scope>NUCLEOTIDE SEQUENCE</scope>
    <source>
        <strain evidence="1">WA0000017839</strain>
    </source>
</reference>